<comment type="caution">
    <text evidence="1">The sequence shown here is derived from an EMBL/GenBank/DDBJ whole genome shotgun (WGS) entry which is preliminary data.</text>
</comment>
<keyword evidence="2" id="KW-1185">Reference proteome</keyword>
<proteinExistence type="predicted"/>
<organism evidence="1 2">
    <name type="scientific">Tieghemostelium lacteum</name>
    <name type="common">Slime mold</name>
    <name type="synonym">Dictyostelium lacteum</name>
    <dbReference type="NCBI Taxonomy" id="361077"/>
    <lineage>
        <taxon>Eukaryota</taxon>
        <taxon>Amoebozoa</taxon>
        <taxon>Evosea</taxon>
        <taxon>Eumycetozoa</taxon>
        <taxon>Dictyostelia</taxon>
        <taxon>Dictyosteliales</taxon>
        <taxon>Raperosteliaceae</taxon>
        <taxon>Tieghemostelium</taxon>
    </lineage>
</organism>
<dbReference type="AlphaFoldDB" id="A0A152A5L9"/>
<evidence type="ECO:0000313" key="1">
    <source>
        <dbReference type="EMBL" id="KYR01395.1"/>
    </source>
</evidence>
<dbReference type="Proteomes" id="UP000076078">
    <property type="component" value="Unassembled WGS sequence"/>
</dbReference>
<gene>
    <name evidence="1" type="ORF">DLAC_11506</name>
</gene>
<sequence length="129" mass="14891">MTETKHIKTTVPKLKIYTAKKSVRYIKTWDKHPHLKEKLIRATVAYRDAMKRMERLVGGENAMNNVVVGMNHLPDLVELDKNQHQNKAVKPTIDSAAKLTELINLTGKLVHKHHIDWFLVAATKDKYLK</sequence>
<dbReference type="OrthoDB" id="10495639at2759"/>
<reference evidence="1 2" key="1">
    <citation type="submission" date="2015-12" db="EMBL/GenBank/DDBJ databases">
        <title>Dictyostelia acquired genes for synthesis and detection of signals that induce cell-type specialization by lateral gene transfer from prokaryotes.</title>
        <authorList>
            <person name="Gloeckner G."/>
            <person name="Schaap P."/>
        </authorList>
    </citation>
    <scope>NUCLEOTIDE SEQUENCE [LARGE SCALE GENOMIC DNA]</scope>
    <source>
        <strain evidence="1 2">TK</strain>
    </source>
</reference>
<evidence type="ECO:0000313" key="2">
    <source>
        <dbReference type="Proteomes" id="UP000076078"/>
    </source>
</evidence>
<name>A0A152A5L9_TIELA</name>
<dbReference type="InParanoid" id="A0A152A5L9"/>
<accession>A0A152A5L9</accession>
<protein>
    <submittedName>
        <fullName evidence="1">Uncharacterized protein</fullName>
    </submittedName>
</protein>
<dbReference type="EMBL" id="LODT01000009">
    <property type="protein sequence ID" value="KYR01395.1"/>
    <property type="molecule type" value="Genomic_DNA"/>
</dbReference>